<organism evidence="6 7">
    <name type="scientific">Hahella chejuensis (strain KCTC 2396)</name>
    <dbReference type="NCBI Taxonomy" id="349521"/>
    <lineage>
        <taxon>Bacteria</taxon>
        <taxon>Pseudomonadati</taxon>
        <taxon>Pseudomonadota</taxon>
        <taxon>Gammaproteobacteria</taxon>
        <taxon>Oceanospirillales</taxon>
        <taxon>Hahellaceae</taxon>
        <taxon>Hahella</taxon>
    </lineage>
</organism>
<keyword evidence="6" id="KW-0240">DNA-directed RNA polymerase</keyword>
<dbReference type="InterPro" id="IPR011517">
    <property type="entry name" value="RNA_pol_sigma70_ECF-like"/>
</dbReference>
<dbReference type="EMBL" id="CP000155">
    <property type="protein sequence ID" value="ABC31579.1"/>
    <property type="molecule type" value="Genomic_DNA"/>
</dbReference>
<dbReference type="CDD" id="cd06171">
    <property type="entry name" value="Sigma70_r4"/>
    <property type="match status" value="1"/>
</dbReference>
<evidence type="ECO:0000256" key="3">
    <source>
        <dbReference type="ARBA" id="ARBA00023082"/>
    </source>
</evidence>
<dbReference type="NCBIfam" id="TIGR02937">
    <property type="entry name" value="sigma70-ECF"/>
    <property type="match status" value="1"/>
</dbReference>
<dbReference type="NCBIfam" id="TIGR02999">
    <property type="entry name" value="Sig-70_X6"/>
    <property type="match status" value="1"/>
</dbReference>
<dbReference type="Proteomes" id="UP000000238">
    <property type="component" value="Chromosome"/>
</dbReference>
<comment type="similarity">
    <text evidence="1">Belongs to the sigma-70 factor family. ECF subfamily.</text>
</comment>
<dbReference type="OrthoDB" id="128473at2"/>
<dbReference type="InterPro" id="IPR039425">
    <property type="entry name" value="RNA_pol_sigma-70-like"/>
</dbReference>
<dbReference type="Gene3D" id="1.10.1740.10">
    <property type="match status" value="1"/>
</dbReference>
<dbReference type="eggNOG" id="COG1595">
    <property type="taxonomic scope" value="Bacteria"/>
</dbReference>
<dbReference type="InterPro" id="IPR014284">
    <property type="entry name" value="RNA_pol_sigma-70_dom"/>
</dbReference>
<dbReference type="InterPro" id="IPR013324">
    <property type="entry name" value="RNA_pol_sigma_r3/r4-like"/>
</dbReference>
<feature type="domain" description="RNA polymerase sigma-70 ECF-like HTH" evidence="5">
    <location>
        <begin position="5"/>
        <end position="184"/>
    </location>
</feature>
<dbReference type="SUPFAM" id="SSF88946">
    <property type="entry name" value="Sigma2 domain of RNA polymerase sigma factors"/>
    <property type="match status" value="1"/>
</dbReference>
<dbReference type="PANTHER" id="PTHR43133">
    <property type="entry name" value="RNA POLYMERASE ECF-TYPE SIGMA FACTO"/>
    <property type="match status" value="1"/>
</dbReference>
<name>Q2SCP5_HAHCH</name>
<dbReference type="SUPFAM" id="SSF88659">
    <property type="entry name" value="Sigma3 and sigma4 domains of RNA polymerase sigma factors"/>
    <property type="match status" value="1"/>
</dbReference>
<accession>Q2SCP5</accession>
<evidence type="ECO:0000313" key="6">
    <source>
        <dbReference type="EMBL" id="ABC31579.1"/>
    </source>
</evidence>
<dbReference type="HOGENOM" id="CLU_102127_0_0_6"/>
<dbReference type="Pfam" id="PF07638">
    <property type="entry name" value="Sigma70_ECF"/>
    <property type="match status" value="1"/>
</dbReference>
<evidence type="ECO:0000256" key="2">
    <source>
        <dbReference type="ARBA" id="ARBA00023015"/>
    </source>
</evidence>
<dbReference type="Gene3D" id="1.10.10.10">
    <property type="entry name" value="Winged helix-like DNA-binding domain superfamily/Winged helix DNA-binding domain"/>
    <property type="match status" value="1"/>
</dbReference>
<keyword evidence="4" id="KW-0804">Transcription</keyword>
<dbReference type="InterPro" id="IPR013325">
    <property type="entry name" value="RNA_pol_sigma_r2"/>
</dbReference>
<evidence type="ECO:0000256" key="1">
    <source>
        <dbReference type="ARBA" id="ARBA00010641"/>
    </source>
</evidence>
<evidence type="ECO:0000256" key="4">
    <source>
        <dbReference type="ARBA" id="ARBA00023163"/>
    </source>
</evidence>
<evidence type="ECO:0000313" key="7">
    <source>
        <dbReference type="Proteomes" id="UP000000238"/>
    </source>
</evidence>
<dbReference type="KEGG" id="hch:HCH_04888"/>
<keyword evidence="7" id="KW-1185">Reference proteome</keyword>
<keyword evidence="3" id="KW-0731">Sigma factor</keyword>
<proteinExistence type="inferred from homology"/>
<dbReference type="PANTHER" id="PTHR43133:SF39">
    <property type="entry name" value="SIMILAR TO RNA POLYMERASE SIGMA-E FACTOR"/>
    <property type="match status" value="1"/>
</dbReference>
<sequence length="185" mass="20918">MAGSRNVTQLLADWQAGDSQALNHIIESLHGELRTIAGRYMAGERQGHMLQATALVNEAYLHLVDAEVAWNDRIHFLAVAAQTMRRILVDHARAQKRKKRGGDDIQVTLHEAQICDDGSQPDLLDLEDILQKLSNVDERKARIVEMSFFGGMTQEEIAEYLQVSLSTVERDLRFAKAWLVKELKI</sequence>
<dbReference type="RefSeq" id="WP_011398644.1">
    <property type="nucleotide sequence ID" value="NC_007645.1"/>
</dbReference>
<dbReference type="GO" id="GO:0000428">
    <property type="term" value="C:DNA-directed RNA polymerase complex"/>
    <property type="evidence" value="ECO:0007669"/>
    <property type="project" value="UniProtKB-KW"/>
</dbReference>
<dbReference type="AlphaFoldDB" id="Q2SCP5"/>
<reference evidence="6 7" key="1">
    <citation type="journal article" date="2005" name="Nucleic Acids Res.">
        <title>Genomic blueprint of Hahella chejuensis, a marine microbe producing an algicidal agent.</title>
        <authorList>
            <person name="Jeong H."/>
            <person name="Yim J.H."/>
            <person name="Lee C."/>
            <person name="Choi S.-H."/>
            <person name="Park Y.K."/>
            <person name="Yoon S.H."/>
            <person name="Hur C.-G."/>
            <person name="Kang H.-Y."/>
            <person name="Kim D."/>
            <person name="Lee H.H."/>
            <person name="Park K.H."/>
            <person name="Park S.-H."/>
            <person name="Park H.-S."/>
            <person name="Lee H.K."/>
            <person name="Oh T.K."/>
            <person name="Kim J.F."/>
        </authorList>
    </citation>
    <scope>NUCLEOTIDE SEQUENCE [LARGE SCALE GENOMIC DNA]</scope>
    <source>
        <strain evidence="6 7">KCTC 2396</strain>
    </source>
</reference>
<dbReference type="InterPro" id="IPR053812">
    <property type="entry name" value="HTH_Sigma70_ECF-like"/>
</dbReference>
<gene>
    <name evidence="6" type="ordered locus">HCH_04888</name>
</gene>
<dbReference type="STRING" id="349521.HCH_04888"/>
<dbReference type="GO" id="GO:0016987">
    <property type="term" value="F:sigma factor activity"/>
    <property type="evidence" value="ECO:0007669"/>
    <property type="project" value="UniProtKB-KW"/>
</dbReference>
<protein>
    <submittedName>
        <fullName evidence="6">DNA-directed RNA polymerase specialized sigma subunit sigma24-like protein</fullName>
    </submittedName>
</protein>
<dbReference type="InterPro" id="IPR036388">
    <property type="entry name" value="WH-like_DNA-bd_sf"/>
</dbReference>
<dbReference type="GO" id="GO:0006352">
    <property type="term" value="P:DNA-templated transcription initiation"/>
    <property type="evidence" value="ECO:0007669"/>
    <property type="project" value="InterPro"/>
</dbReference>
<keyword evidence="2" id="KW-0805">Transcription regulation</keyword>
<evidence type="ECO:0000259" key="5">
    <source>
        <dbReference type="Pfam" id="PF07638"/>
    </source>
</evidence>